<dbReference type="PANTHER" id="PTHR23505">
    <property type="entry name" value="SPINSTER"/>
    <property type="match status" value="1"/>
</dbReference>
<dbReference type="Pfam" id="PF07690">
    <property type="entry name" value="MFS_1"/>
    <property type="match status" value="1"/>
</dbReference>
<comment type="subcellular location">
    <subcellularLocation>
        <location evidence="1">Membrane</location>
        <topology evidence="1">Multi-pass membrane protein</topology>
    </subcellularLocation>
</comment>
<protein>
    <submittedName>
        <fullName evidence="8">Predicted arabinose efflux permease, MFS family</fullName>
    </submittedName>
</protein>
<dbReference type="GO" id="GO:0016020">
    <property type="term" value="C:membrane"/>
    <property type="evidence" value="ECO:0007669"/>
    <property type="project" value="UniProtKB-SubCell"/>
</dbReference>
<accession>A0A1H9E2F1</accession>
<organism evidence="8 9">
    <name type="scientific">Solimonas aquatica</name>
    <dbReference type="NCBI Taxonomy" id="489703"/>
    <lineage>
        <taxon>Bacteria</taxon>
        <taxon>Pseudomonadati</taxon>
        <taxon>Pseudomonadota</taxon>
        <taxon>Gammaproteobacteria</taxon>
        <taxon>Nevskiales</taxon>
        <taxon>Nevskiaceae</taxon>
        <taxon>Solimonas</taxon>
    </lineage>
</organism>
<feature type="transmembrane region" description="Helical" evidence="6">
    <location>
        <begin position="295"/>
        <end position="315"/>
    </location>
</feature>
<feature type="transmembrane region" description="Helical" evidence="6">
    <location>
        <begin position="356"/>
        <end position="378"/>
    </location>
</feature>
<feature type="transmembrane region" description="Helical" evidence="6">
    <location>
        <begin position="229"/>
        <end position="250"/>
    </location>
</feature>
<evidence type="ECO:0000313" key="8">
    <source>
        <dbReference type="EMBL" id="SEQ19890.1"/>
    </source>
</evidence>
<dbReference type="STRING" id="489703.SAMN04488038_104258"/>
<feature type="transmembrane region" description="Helical" evidence="6">
    <location>
        <begin position="45"/>
        <end position="67"/>
    </location>
</feature>
<reference evidence="8 9" key="1">
    <citation type="submission" date="2016-10" db="EMBL/GenBank/DDBJ databases">
        <authorList>
            <person name="de Groot N.N."/>
        </authorList>
    </citation>
    <scope>NUCLEOTIDE SEQUENCE [LARGE SCALE GENOMIC DNA]</scope>
    <source>
        <strain evidence="8 9">DSM 25927</strain>
    </source>
</reference>
<dbReference type="GO" id="GO:0022857">
    <property type="term" value="F:transmembrane transporter activity"/>
    <property type="evidence" value="ECO:0007669"/>
    <property type="project" value="InterPro"/>
</dbReference>
<evidence type="ECO:0000256" key="5">
    <source>
        <dbReference type="ARBA" id="ARBA00023136"/>
    </source>
</evidence>
<feature type="transmembrane region" description="Helical" evidence="6">
    <location>
        <begin position="321"/>
        <end position="344"/>
    </location>
</feature>
<dbReference type="SUPFAM" id="SSF103473">
    <property type="entry name" value="MFS general substrate transporter"/>
    <property type="match status" value="1"/>
</dbReference>
<dbReference type="PANTHER" id="PTHR23505:SF79">
    <property type="entry name" value="PROTEIN SPINSTER"/>
    <property type="match status" value="1"/>
</dbReference>
<keyword evidence="3 6" id="KW-0812">Transmembrane</keyword>
<dbReference type="InterPro" id="IPR036259">
    <property type="entry name" value="MFS_trans_sf"/>
</dbReference>
<evidence type="ECO:0000256" key="2">
    <source>
        <dbReference type="ARBA" id="ARBA00022448"/>
    </source>
</evidence>
<evidence type="ECO:0000259" key="7">
    <source>
        <dbReference type="PROSITE" id="PS50850"/>
    </source>
</evidence>
<gene>
    <name evidence="8" type="ORF">SAMN04488038_104258</name>
</gene>
<feature type="transmembrane region" description="Helical" evidence="6">
    <location>
        <begin position="79"/>
        <end position="98"/>
    </location>
</feature>
<evidence type="ECO:0000256" key="3">
    <source>
        <dbReference type="ARBA" id="ARBA00022692"/>
    </source>
</evidence>
<feature type="transmembrane region" description="Helical" evidence="6">
    <location>
        <begin position="137"/>
        <end position="162"/>
    </location>
</feature>
<feature type="domain" description="Major facilitator superfamily (MFS) profile" evidence="7">
    <location>
        <begin position="12"/>
        <end position="417"/>
    </location>
</feature>
<proteinExistence type="predicted"/>
<name>A0A1H9E2F1_9GAMM</name>
<keyword evidence="2" id="KW-0813">Transport</keyword>
<dbReference type="CDD" id="cd17328">
    <property type="entry name" value="MFS_spinster_like"/>
    <property type="match status" value="1"/>
</dbReference>
<sequence>MPLQRSLYPWYVVGVLMLAFVLSFADRYILGLLTIALQRDLGLTPTQLSLLIGPGFVIPFVLAGLPIARLADRYSRRRIIILSLLFWSLATLGCAFARDFSQLLLMRALVGAGEAALAPAAYSLIVDYFAPERRASALSTFSVGTYAGSGLAFTLGGAIIAYTAKAPATADWQSWQLVFMSLGLCGLLLSPLLLSLREPPRAAQHQALPLAALRTQLWQRRRVLLHHHLGFALLSLAGSAAVAWVPAYFIHSFGWPPGRFGLAYGGIIALCGSAGLLCAGALADRAWRSGQRDAALRLAGNAALGSATLGLLYLLMPDARLSLLMMLPSAFLSAMPFGLAVASLQELMPATMRAQASALYALITNLVGLGLGPLAVTWLSHQLFGDEQALGKALLTVIGSTQLLAAICLHSGRKAYREALEHRAAPT</sequence>
<evidence type="ECO:0000256" key="4">
    <source>
        <dbReference type="ARBA" id="ARBA00022989"/>
    </source>
</evidence>
<dbReference type="Proteomes" id="UP000199233">
    <property type="component" value="Unassembled WGS sequence"/>
</dbReference>
<dbReference type="PROSITE" id="PS50850">
    <property type="entry name" value="MFS"/>
    <property type="match status" value="1"/>
</dbReference>
<dbReference type="InterPro" id="IPR020846">
    <property type="entry name" value="MFS_dom"/>
</dbReference>
<dbReference type="InterPro" id="IPR044770">
    <property type="entry name" value="MFS_spinster-like"/>
</dbReference>
<feature type="transmembrane region" description="Helical" evidence="6">
    <location>
        <begin position="262"/>
        <end position="283"/>
    </location>
</feature>
<evidence type="ECO:0000256" key="1">
    <source>
        <dbReference type="ARBA" id="ARBA00004141"/>
    </source>
</evidence>
<feature type="transmembrane region" description="Helical" evidence="6">
    <location>
        <begin position="7"/>
        <end position="25"/>
    </location>
</feature>
<feature type="transmembrane region" description="Helical" evidence="6">
    <location>
        <begin position="174"/>
        <end position="196"/>
    </location>
</feature>
<feature type="transmembrane region" description="Helical" evidence="6">
    <location>
        <begin position="390"/>
        <end position="409"/>
    </location>
</feature>
<dbReference type="AlphaFoldDB" id="A0A1H9E2F1"/>
<dbReference type="OrthoDB" id="6057322at2"/>
<keyword evidence="5 6" id="KW-0472">Membrane</keyword>
<keyword evidence="4 6" id="KW-1133">Transmembrane helix</keyword>
<feature type="transmembrane region" description="Helical" evidence="6">
    <location>
        <begin position="104"/>
        <end position="125"/>
    </location>
</feature>
<dbReference type="InterPro" id="IPR011701">
    <property type="entry name" value="MFS"/>
</dbReference>
<dbReference type="Gene3D" id="1.20.1250.20">
    <property type="entry name" value="MFS general substrate transporter like domains"/>
    <property type="match status" value="1"/>
</dbReference>
<dbReference type="EMBL" id="FOFS01000004">
    <property type="protein sequence ID" value="SEQ19890.1"/>
    <property type="molecule type" value="Genomic_DNA"/>
</dbReference>
<evidence type="ECO:0000256" key="6">
    <source>
        <dbReference type="SAM" id="Phobius"/>
    </source>
</evidence>
<dbReference type="RefSeq" id="WP_093283782.1">
    <property type="nucleotide sequence ID" value="NZ_FOFS01000004.1"/>
</dbReference>
<keyword evidence="9" id="KW-1185">Reference proteome</keyword>
<evidence type="ECO:0000313" key="9">
    <source>
        <dbReference type="Proteomes" id="UP000199233"/>
    </source>
</evidence>